<evidence type="ECO:0000256" key="6">
    <source>
        <dbReference type="ARBA" id="ARBA00039022"/>
    </source>
</evidence>
<feature type="domain" description="Glycosyltransferase 2-like" evidence="10">
    <location>
        <begin position="89"/>
        <end position="214"/>
    </location>
</feature>
<reference evidence="11 12" key="1">
    <citation type="submission" date="2017-03" db="EMBL/GenBank/DDBJ databases">
        <title>Isolation of Levoglucosan Utilizing Bacteria.</title>
        <authorList>
            <person name="Arya A.S."/>
        </authorList>
    </citation>
    <scope>NUCLEOTIDE SEQUENCE [LARGE SCALE GENOMIC DNA]</scope>
    <source>
        <strain evidence="11 12">MEC069</strain>
    </source>
</reference>
<dbReference type="Proteomes" id="UP000298246">
    <property type="component" value="Unassembled WGS sequence"/>
</dbReference>
<evidence type="ECO:0000256" key="2">
    <source>
        <dbReference type="ARBA" id="ARBA00006739"/>
    </source>
</evidence>
<sequence>MTAGEAHWRAWGQRAGRADAALHPIAGAPNYRKALNALWQPHSRALPPGLSASACYAAAQGYAAGYGQASGLGAADWVLLPTERTIAAVVCAMNEEATIAGVLRELQRLPLDELYVIVNGSRDRTLERVRQCPDAIVAYYPEALGHDVGRAIGAKLSSADIVLFVDGDFVVPAERLAPFITAVSNGMDVALNNITPYLPPFSRWDQVTTMKRFLNVTMGRPELKANSLTAVPHALSRAAIERIGYRELMVPPKAQVRAMLGGLQIGAPAGVNVIAANRQRGTNRGRLNPVSRLIIGDHAEAIELAMAERGERVSFPDTMRQRKMIRKGEGACR</sequence>
<dbReference type="InterPro" id="IPR050256">
    <property type="entry name" value="Glycosyltransferase_2"/>
</dbReference>
<dbReference type="AlphaFoldDB" id="A0A4Y8PRW5"/>
<evidence type="ECO:0000256" key="5">
    <source>
        <dbReference type="ARBA" id="ARBA00022842"/>
    </source>
</evidence>
<dbReference type="PANTHER" id="PTHR48090">
    <property type="entry name" value="UNDECAPRENYL-PHOSPHATE 4-DEOXY-4-FORMAMIDO-L-ARABINOSE TRANSFERASE-RELATED"/>
    <property type="match status" value="1"/>
</dbReference>
<evidence type="ECO:0000313" key="11">
    <source>
        <dbReference type="EMBL" id="TFE83500.1"/>
    </source>
</evidence>
<comment type="catalytic activity">
    <reaction evidence="8">
        <text>(2R)-3-phosphoglycerate + UDP-alpha-D-glucose = (2R)-2-O-(alpha-D-glucopyranosyl)-3-phospho-glycerate + UDP + H(+)</text>
        <dbReference type="Rhea" id="RHEA:31319"/>
        <dbReference type="ChEBI" id="CHEBI:15378"/>
        <dbReference type="ChEBI" id="CHEBI:58223"/>
        <dbReference type="ChEBI" id="CHEBI:58272"/>
        <dbReference type="ChEBI" id="CHEBI:58885"/>
        <dbReference type="ChEBI" id="CHEBI:62600"/>
        <dbReference type="EC" id="2.4.1.266"/>
    </reaction>
    <physiologicalReaction direction="left-to-right" evidence="8">
        <dbReference type="Rhea" id="RHEA:31320"/>
    </physiologicalReaction>
</comment>
<dbReference type="GO" id="GO:0016757">
    <property type="term" value="F:glycosyltransferase activity"/>
    <property type="evidence" value="ECO:0007669"/>
    <property type="project" value="UniProtKB-KW"/>
</dbReference>
<keyword evidence="5" id="KW-0460">Magnesium</keyword>
<comment type="similarity">
    <text evidence="2">Belongs to the glycosyltransferase 2 family.</text>
</comment>
<evidence type="ECO:0000256" key="4">
    <source>
        <dbReference type="ARBA" id="ARBA00022679"/>
    </source>
</evidence>
<dbReference type="Gene3D" id="3.90.550.10">
    <property type="entry name" value="Spore Coat Polysaccharide Biosynthesis Protein SpsA, Chain A"/>
    <property type="match status" value="1"/>
</dbReference>
<dbReference type="EMBL" id="MYFO01000048">
    <property type="protein sequence ID" value="TFE83500.1"/>
    <property type="molecule type" value="Genomic_DNA"/>
</dbReference>
<evidence type="ECO:0000313" key="12">
    <source>
        <dbReference type="Proteomes" id="UP000298246"/>
    </source>
</evidence>
<organism evidence="11 12">
    <name type="scientific">Paenibacillus athensensis</name>
    <dbReference type="NCBI Taxonomy" id="1967502"/>
    <lineage>
        <taxon>Bacteria</taxon>
        <taxon>Bacillati</taxon>
        <taxon>Bacillota</taxon>
        <taxon>Bacilli</taxon>
        <taxon>Bacillales</taxon>
        <taxon>Paenibacillaceae</taxon>
        <taxon>Paenibacillus</taxon>
    </lineage>
</organism>
<evidence type="ECO:0000256" key="7">
    <source>
        <dbReference type="ARBA" id="ARBA00040894"/>
    </source>
</evidence>
<gene>
    <name evidence="11" type="ORF">B5M42_22875</name>
</gene>
<dbReference type="Pfam" id="PF00535">
    <property type="entry name" value="Glycos_transf_2"/>
    <property type="match status" value="1"/>
</dbReference>
<dbReference type="EC" id="2.4.1.266" evidence="6"/>
<evidence type="ECO:0000256" key="3">
    <source>
        <dbReference type="ARBA" id="ARBA00022676"/>
    </source>
</evidence>
<keyword evidence="12" id="KW-1185">Reference proteome</keyword>
<comment type="caution">
    <text evidence="11">The sequence shown here is derived from an EMBL/GenBank/DDBJ whole genome shotgun (WGS) entry which is preliminary data.</text>
</comment>
<comment type="catalytic activity">
    <reaction evidence="9">
        <text>an NDP-alpha-D-glucose + (2R)-3-phosphoglycerate = (2R)-2-O-(alpha-D-glucopyranosyl)-3-phospho-glycerate + a ribonucleoside 5'-diphosphate + H(+)</text>
        <dbReference type="Rhea" id="RHEA:47244"/>
        <dbReference type="ChEBI" id="CHEBI:15378"/>
        <dbReference type="ChEBI" id="CHEBI:57930"/>
        <dbReference type="ChEBI" id="CHEBI:58272"/>
        <dbReference type="ChEBI" id="CHEBI:62600"/>
        <dbReference type="ChEBI" id="CHEBI:76533"/>
        <dbReference type="EC" id="2.4.1.266"/>
    </reaction>
    <physiologicalReaction direction="left-to-right" evidence="9">
        <dbReference type="Rhea" id="RHEA:47245"/>
    </physiologicalReaction>
</comment>
<proteinExistence type="inferred from homology"/>
<protein>
    <recommendedName>
        <fullName evidence="7">Glucosyl-3-phosphoglycerate synthase</fullName>
        <ecNumber evidence="6">2.4.1.266</ecNumber>
    </recommendedName>
</protein>
<name>A0A4Y8PRW5_9BACL</name>
<comment type="cofactor">
    <cofactor evidence="1">
        <name>Mg(2+)</name>
        <dbReference type="ChEBI" id="CHEBI:18420"/>
    </cofactor>
</comment>
<dbReference type="CDD" id="cd00761">
    <property type="entry name" value="Glyco_tranf_GTA_type"/>
    <property type="match status" value="1"/>
</dbReference>
<dbReference type="SUPFAM" id="SSF53448">
    <property type="entry name" value="Nucleotide-diphospho-sugar transferases"/>
    <property type="match status" value="1"/>
</dbReference>
<dbReference type="InterPro" id="IPR029044">
    <property type="entry name" value="Nucleotide-diphossugar_trans"/>
</dbReference>
<dbReference type="PANTHER" id="PTHR48090:SF10">
    <property type="entry name" value="GLUCOSYL-3-PHOSPHOGLYCERATE SYNTHASE"/>
    <property type="match status" value="1"/>
</dbReference>
<evidence type="ECO:0000259" key="10">
    <source>
        <dbReference type="Pfam" id="PF00535"/>
    </source>
</evidence>
<evidence type="ECO:0000256" key="9">
    <source>
        <dbReference type="ARBA" id="ARBA00048997"/>
    </source>
</evidence>
<accession>A0A4Y8PRW5</accession>
<keyword evidence="4" id="KW-0808">Transferase</keyword>
<keyword evidence="3" id="KW-0328">Glycosyltransferase</keyword>
<dbReference type="InterPro" id="IPR001173">
    <property type="entry name" value="Glyco_trans_2-like"/>
</dbReference>
<evidence type="ECO:0000256" key="8">
    <source>
        <dbReference type="ARBA" id="ARBA00048689"/>
    </source>
</evidence>
<evidence type="ECO:0000256" key="1">
    <source>
        <dbReference type="ARBA" id="ARBA00001946"/>
    </source>
</evidence>